<evidence type="ECO:0000259" key="2">
    <source>
        <dbReference type="Pfam" id="PF14309"/>
    </source>
</evidence>
<feature type="compositionally biased region" description="Polar residues" evidence="1">
    <location>
        <begin position="269"/>
        <end position="283"/>
    </location>
</feature>
<feature type="domain" description="DUF3741" evidence="3">
    <location>
        <begin position="72"/>
        <end position="102"/>
    </location>
</feature>
<dbReference type="Proteomes" id="UP000467840">
    <property type="component" value="Chromosome 5"/>
</dbReference>
<dbReference type="PANTHER" id="PTHR21726:SF57">
    <property type="entry name" value="SERINE-RICH ADHESIN FOR PLATELETS-LIKE PROTEIN"/>
    <property type="match status" value="1"/>
</dbReference>
<evidence type="ECO:0000313" key="4">
    <source>
        <dbReference type="EMBL" id="KAF2324002.1"/>
    </source>
</evidence>
<sequence length="809" mass="89889">MISVSTRSKKNELLVSCIRLSQIFPLTVIVEGSKQGKENIETMAKPQLHATKVDDRRANSSNKGGSDFSCASSVTSDEGYGTKAPGVVARLMGLDSLPASNVAEPSSSPFYDSALLGASQYGRSTPNLWSEYNPLDCLNISSNQEGYSLVSRSQKGQNRPIERFQIEILPPKSAKSIPITHHKLLSPIKTPGFIPTKNVAYIMEAAAKIIEASPKATVNGKVPSSGMPSVPLRIWDLKQKMEAAHMSKPQRSSESFAAKDTKAKHGDRSQSGSQGMPSCNTLMFSEEPASNGLKNKGKSVSLSVQAKSNLQRREGATSRNNNNKQEEKEIRKVRSVATNSEKEKPNNLCRKKQSVNGDCQTDRCVSDNVTFNGDDRSLNCNIALDGSLTKARRNRKNGTDVISFTFTSSVKRTTPNVQSSMMGKYNSFTVDSFGHNDHPYFQKSTSSFPGLSIIGGDALGVLLEQKLQELTNKFESSQCNIIKDETSVSSTSSFQNSMYAFNVVNTIPAAQDRKIQLVEKDKSDHADNFDCFSVESPKLTKNQKLQGSEEMEQHSRSNFSEAEKDLECQHPSPVSILEPSLESGSCSNTNVQSDEVLNDFSANESLEVEGETELSDSASSIFTVEMRRKLTRTFILTEFRGSSDWELDYVRHVLNNAEIMLKDFTLGQTQKVITPHLFHQLENQKNGMKRNKEQYSKLGRKALFDCVSEQLELMCGQAFVGSCKSWTKLWTLCQRKRWLAEELYKEISAWKTMGDLMVDELVDKDMSSQYGRWLDFNMEVYEEGVAIEKGLLTSMVDELVSDLFIMKAP</sequence>
<dbReference type="Pfam" id="PF14309">
    <property type="entry name" value="DUF4378"/>
    <property type="match status" value="1"/>
</dbReference>
<name>A0A6A6NFS4_HEVBR</name>
<feature type="region of interest" description="Disordered" evidence="1">
    <location>
        <begin position="541"/>
        <end position="565"/>
    </location>
</feature>
<dbReference type="EMBL" id="JAAGAX010000001">
    <property type="protein sequence ID" value="KAF2324002.1"/>
    <property type="molecule type" value="Genomic_DNA"/>
</dbReference>
<feature type="domain" description="DUF4378" evidence="2">
    <location>
        <begin position="646"/>
        <end position="798"/>
    </location>
</feature>
<feature type="compositionally biased region" description="Basic and acidic residues" evidence="1">
    <location>
        <begin position="257"/>
        <end position="268"/>
    </location>
</feature>
<evidence type="ECO:0000259" key="3">
    <source>
        <dbReference type="Pfam" id="PF14383"/>
    </source>
</evidence>
<gene>
    <name evidence="4" type="ORF">GH714_006103</name>
</gene>
<feature type="region of interest" description="Disordered" evidence="1">
    <location>
        <begin position="242"/>
        <end position="349"/>
    </location>
</feature>
<reference evidence="4 5" key="1">
    <citation type="journal article" date="2020" name="Mol. Plant">
        <title>The Chromosome-Based Rubber Tree Genome Provides New Insights into Spurge Genome Evolution and Rubber Biosynthesis.</title>
        <authorList>
            <person name="Liu J."/>
            <person name="Shi C."/>
            <person name="Shi C.C."/>
            <person name="Li W."/>
            <person name="Zhang Q.J."/>
            <person name="Zhang Y."/>
            <person name="Li K."/>
            <person name="Lu H.F."/>
            <person name="Shi C."/>
            <person name="Zhu S.T."/>
            <person name="Xiao Z.Y."/>
            <person name="Nan H."/>
            <person name="Yue Y."/>
            <person name="Zhu X.G."/>
            <person name="Wu Y."/>
            <person name="Hong X.N."/>
            <person name="Fan G.Y."/>
            <person name="Tong Y."/>
            <person name="Zhang D."/>
            <person name="Mao C.L."/>
            <person name="Liu Y.L."/>
            <person name="Hao S.J."/>
            <person name="Liu W.Q."/>
            <person name="Lv M.Q."/>
            <person name="Zhang H.B."/>
            <person name="Liu Y."/>
            <person name="Hu-Tang G.R."/>
            <person name="Wang J.P."/>
            <person name="Wang J.H."/>
            <person name="Sun Y.H."/>
            <person name="Ni S.B."/>
            <person name="Chen W.B."/>
            <person name="Zhang X.C."/>
            <person name="Jiao Y.N."/>
            <person name="Eichler E.E."/>
            <person name="Li G.H."/>
            <person name="Liu X."/>
            <person name="Gao L.Z."/>
        </authorList>
    </citation>
    <scope>NUCLEOTIDE SEQUENCE [LARGE SCALE GENOMIC DNA]</scope>
    <source>
        <strain evidence="5">cv. GT1</strain>
        <tissue evidence="4">Leaf</tissue>
    </source>
</reference>
<evidence type="ECO:0000313" key="5">
    <source>
        <dbReference type="Proteomes" id="UP000467840"/>
    </source>
</evidence>
<evidence type="ECO:0008006" key="6">
    <source>
        <dbReference type="Google" id="ProtNLM"/>
    </source>
</evidence>
<feature type="compositionally biased region" description="Polar residues" evidence="1">
    <location>
        <begin position="59"/>
        <end position="69"/>
    </location>
</feature>
<organism evidence="4 5">
    <name type="scientific">Hevea brasiliensis</name>
    <name type="common">Para rubber tree</name>
    <name type="synonym">Siphonia brasiliensis</name>
    <dbReference type="NCBI Taxonomy" id="3981"/>
    <lineage>
        <taxon>Eukaryota</taxon>
        <taxon>Viridiplantae</taxon>
        <taxon>Streptophyta</taxon>
        <taxon>Embryophyta</taxon>
        <taxon>Tracheophyta</taxon>
        <taxon>Spermatophyta</taxon>
        <taxon>Magnoliopsida</taxon>
        <taxon>eudicotyledons</taxon>
        <taxon>Gunneridae</taxon>
        <taxon>Pentapetalae</taxon>
        <taxon>rosids</taxon>
        <taxon>fabids</taxon>
        <taxon>Malpighiales</taxon>
        <taxon>Euphorbiaceae</taxon>
        <taxon>Crotonoideae</taxon>
        <taxon>Micrandreae</taxon>
        <taxon>Hevea</taxon>
    </lineage>
</organism>
<accession>A0A6A6NFS4</accession>
<dbReference type="Pfam" id="PF14383">
    <property type="entry name" value="VARLMGL"/>
    <property type="match status" value="1"/>
</dbReference>
<protein>
    <recommendedName>
        <fullName evidence="6">DUF4378 domain-containing protein</fullName>
    </recommendedName>
</protein>
<feature type="compositionally biased region" description="Basic and acidic residues" evidence="1">
    <location>
        <begin position="551"/>
        <end position="565"/>
    </location>
</feature>
<dbReference type="AlphaFoldDB" id="A0A6A6NFS4"/>
<dbReference type="InterPro" id="IPR025486">
    <property type="entry name" value="DUF4378"/>
</dbReference>
<dbReference type="InterPro" id="IPR032795">
    <property type="entry name" value="DUF3741-assoc"/>
</dbReference>
<comment type="caution">
    <text evidence="4">The sequence shown here is derived from an EMBL/GenBank/DDBJ whole genome shotgun (WGS) entry which is preliminary data.</text>
</comment>
<evidence type="ECO:0000256" key="1">
    <source>
        <dbReference type="SAM" id="MobiDB-lite"/>
    </source>
</evidence>
<feature type="region of interest" description="Disordered" evidence="1">
    <location>
        <begin position="46"/>
        <end position="69"/>
    </location>
</feature>
<proteinExistence type="predicted"/>
<dbReference type="PANTHER" id="PTHR21726">
    <property type="entry name" value="PHOSPHATIDYLINOSITOL N-ACETYLGLUCOSAMINYLTRANSFERASE SUBUNIT P DOWN SYNDROME CRITICAL REGION PROTEIN 5 -RELATED"/>
    <property type="match status" value="1"/>
</dbReference>
<feature type="compositionally biased region" description="Polar residues" evidence="1">
    <location>
        <begin position="298"/>
        <end position="309"/>
    </location>
</feature>
<keyword evidence="5" id="KW-1185">Reference proteome</keyword>